<dbReference type="AlphaFoldDB" id="A0A835HNB7"/>
<dbReference type="Proteomes" id="UP000631114">
    <property type="component" value="Unassembled WGS sequence"/>
</dbReference>
<gene>
    <name evidence="1" type="ORF">IFM89_019245</name>
</gene>
<keyword evidence="2" id="KW-1185">Reference proteome</keyword>
<evidence type="ECO:0000313" key="1">
    <source>
        <dbReference type="EMBL" id="KAF9601392.1"/>
    </source>
</evidence>
<sequence>MKSKSDNSGAGMVVFQRLSGWADGPCLCDSNVPYFQKIATLTDLAILTEQEGTPFWWHAHCSYHNAPVQQSMARLLSVLNFVDILFKVLTWRFPNIRKRLLPYGLPGSGGMKNLAVVENNILTRGGAPSGSPFKCFYHQWSTRPPLPMLHRWIDAGPTIPKDTSTAFKFYTSFTGLRTWALSGVLARKTVDEKMFITIGGALLPWGRLQIVRVQLVHAINCRLA</sequence>
<accession>A0A835HNB7</accession>
<proteinExistence type="predicted"/>
<dbReference type="OrthoDB" id="2121828at2759"/>
<organism evidence="1 2">
    <name type="scientific">Coptis chinensis</name>
    <dbReference type="NCBI Taxonomy" id="261450"/>
    <lineage>
        <taxon>Eukaryota</taxon>
        <taxon>Viridiplantae</taxon>
        <taxon>Streptophyta</taxon>
        <taxon>Embryophyta</taxon>
        <taxon>Tracheophyta</taxon>
        <taxon>Spermatophyta</taxon>
        <taxon>Magnoliopsida</taxon>
        <taxon>Ranunculales</taxon>
        <taxon>Ranunculaceae</taxon>
        <taxon>Coptidoideae</taxon>
        <taxon>Coptis</taxon>
    </lineage>
</organism>
<name>A0A835HNB7_9MAGN</name>
<comment type="caution">
    <text evidence="1">The sequence shown here is derived from an EMBL/GenBank/DDBJ whole genome shotgun (WGS) entry which is preliminary data.</text>
</comment>
<reference evidence="1 2" key="1">
    <citation type="submission" date="2020-10" db="EMBL/GenBank/DDBJ databases">
        <title>The Coptis chinensis genome and diversification of protoberbering-type alkaloids.</title>
        <authorList>
            <person name="Wang B."/>
            <person name="Shu S."/>
            <person name="Song C."/>
            <person name="Liu Y."/>
        </authorList>
    </citation>
    <scope>NUCLEOTIDE SEQUENCE [LARGE SCALE GENOMIC DNA]</scope>
    <source>
        <strain evidence="1">HL-2020</strain>
        <tissue evidence="1">Leaf</tissue>
    </source>
</reference>
<protein>
    <submittedName>
        <fullName evidence="1">Uncharacterized protein</fullName>
    </submittedName>
</protein>
<dbReference type="EMBL" id="JADFTS010000006">
    <property type="protein sequence ID" value="KAF9601392.1"/>
    <property type="molecule type" value="Genomic_DNA"/>
</dbReference>
<evidence type="ECO:0000313" key="2">
    <source>
        <dbReference type="Proteomes" id="UP000631114"/>
    </source>
</evidence>